<accession>A0A6P1BAL5</accession>
<gene>
    <name evidence="2" type="ORF">FNJ47_05160</name>
</gene>
<evidence type="ECO:0000313" key="2">
    <source>
        <dbReference type="EMBL" id="NEU95234.1"/>
    </source>
</evidence>
<protein>
    <recommendedName>
        <fullName evidence="1">PRTase-CE domain-containing protein</fullName>
    </recommendedName>
</protein>
<dbReference type="AlphaFoldDB" id="A0A6P1BAL5"/>
<dbReference type="Proteomes" id="UP000468531">
    <property type="component" value="Unassembled WGS sequence"/>
</dbReference>
<evidence type="ECO:0000259" key="1">
    <source>
        <dbReference type="Pfam" id="PF24390"/>
    </source>
</evidence>
<dbReference type="Pfam" id="PF24390">
    <property type="entry name" value="PRTase-CE"/>
    <property type="match status" value="1"/>
</dbReference>
<dbReference type="InterPro" id="IPR056920">
    <property type="entry name" value="PRTase-CE"/>
</dbReference>
<keyword evidence="3" id="KW-1185">Reference proteome</keyword>
<proteinExistence type="predicted"/>
<reference evidence="2 3" key="1">
    <citation type="journal article" date="2020" name="Arch. Microbiol.">
        <title>Bradyrhizobium uaiense sp. nov., a new highly efficient cowpea symbiont.</title>
        <authorList>
            <person name="Cabral Michel D."/>
            <person name="Azarias Guimaraes A."/>
            <person name="Martins da Costa E."/>
            <person name="Soares de Carvalho T."/>
            <person name="Balsanelli E."/>
            <person name="Willems A."/>
            <person name="Maltempi de Souza E."/>
            <person name="de Souza Moreira F.M."/>
        </authorList>
    </citation>
    <scope>NUCLEOTIDE SEQUENCE [LARGE SCALE GENOMIC DNA]</scope>
    <source>
        <strain evidence="2 3">UFLA 03-164</strain>
    </source>
</reference>
<feature type="domain" description="PRTase-CE" evidence="1">
    <location>
        <begin position="35"/>
        <end position="305"/>
    </location>
</feature>
<dbReference type="EMBL" id="VKHP01000011">
    <property type="protein sequence ID" value="NEU95234.1"/>
    <property type="molecule type" value="Genomic_DNA"/>
</dbReference>
<sequence>MAISAPSFDQGLILEKCKNHLDFQLWPIEMEAQIEPWLANFLPDEKEHAYHLLNSFLFFSERMTKQLFLSAVNDLSVRIRKPGRTMSGERSAWRSLFDSILVTQVTGEAPNPTDSGNLFSRYARDFLGFDEAQILSNDEVLRVLLSNNPRPVIFVDDFAGSGNQFARMWKRKHQIGSLHMSFAMYASKQRGGFFGYCPALCTQYGAENIAKECPEVIVSPGNLLTPQYSAIAPDSIIWPDHLRQNASEFLRKASARAGIPEAGGSEDDWRGFHKLGLCIAFHHGMPDASLPLFKWQQNGWAPLVRYS</sequence>
<comment type="caution">
    <text evidence="2">The sequence shown here is derived from an EMBL/GenBank/DDBJ whole genome shotgun (WGS) entry which is preliminary data.</text>
</comment>
<name>A0A6P1BAL5_9BRAD</name>
<dbReference type="RefSeq" id="WP_163151255.1">
    <property type="nucleotide sequence ID" value="NZ_VKHP01000011.1"/>
</dbReference>
<evidence type="ECO:0000313" key="3">
    <source>
        <dbReference type="Proteomes" id="UP000468531"/>
    </source>
</evidence>
<organism evidence="2 3">
    <name type="scientific">Bradyrhizobium uaiense</name>
    <dbReference type="NCBI Taxonomy" id="2594946"/>
    <lineage>
        <taxon>Bacteria</taxon>
        <taxon>Pseudomonadati</taxon>
        <taxon>Pseudomonadota</taxon>
        <taxon>Alphaproteobacteria</taxon>
        <taxon>Hyphomicrobiales</taxon>
        <taxon>Nitrobacteraceae</taxon>
        <taxon>Bradyrhizobium</taxon>
    </lineage>
</organism>